<comment type="caution">
    <text evidence="1">The sequence shown here is derived from an EMBL/GenBank/DDBJ whole genome shotgun (WGS) entry which is preliminary data.</text>
</comment>
<dbReference type="Proteomes" id="UP001060215">
    <property type="component" value="Chromosome 7"/>
</dbReference>
<evidence type="ECO:0000313" key="2">
    <source>
        <dbReference type="Proteomes" id="UP001060215"/>
    </source>
</evidence>
<reference evidence="1 2" key="1">
    <citation type="journal article" date="2022" name="Plant J.">
        <title>Chromosome-level genome of Camellia lanceoleosa provides a valuable resource for understanding genome evolution and self-incompatibility.</title>
        <authorList>
            <person name="Gong W."/>
            <person name="Xiao S."/>
            <person name="Wang L."/>
            <person name="Liao Z."/>
            <person name="Chang Y."/>
            <person name="Mo W."/>
            <person name="Hu G."/>
            <person name="Li W."/>
            <person name="Zhao G."/>
            <person name="Zhu H."/>
            <person name="Hu X."/>
            <person name="Ji K."/>
            <person name="Xiang X."/>
            <person name="Song Q."/>
            <person name="Yuan D."/>
            <person name="Jin S."/>
            <person name="Zhang L."/>
        </authorList>
    </citation>
    <scope>NUCLEOTIDE SEQUENCE [LARGE SCALE GENOMIC DNA]</scope>
    <source>
        <strain evidence="1">SQ_2022a</strain>
    </source>
</reference>
<organism evidence="1 2">
    <name type="scientific">Camellia lanceoleosa</name>
    <dbReference type="NCBI Taxonomy" id="1840588"/>
    <lineage>
        <taxon>Eukaryota</taxon>
        <taxon>Viridiplantae</taxon>
        <taxon>Streptophyta</taxon>
        <taxon>Embryophyta</taxon>
        <taxon>Tracheophyta</taxon>
        <taxon>Spermatophyta</taxon>
        <taxon>Magnoliopsida</taxon>
        <taxon>eudicotyledons</taxon>
        <taxon>Gunneridae</taxon>
        <taxon>Pentapetalae</taxon>
        <taxon>asterids</taxon>
        <taxon>Ericales</taxon>
        <taxon>Theaceae</taxon>
        <taxon>Camellia</taxon>
    </lineage>
</organism>
<accession>A0ACC0H959</accession>
<evidence type="ECO:0000313" key="1">
    <source>
        <dbReference type="EMBL" id="KAI8008940.1"/>
    </source>
</evidence>
<name>A0ACC0H959_9ERIC</name>
<proteinExistence type="predicted"/>
<protein>
    <submittedName>
        <fullName evidence="1">Uncharacterized protein</fullName>
    </submittedName>
</protein>
<dbReference type="EMBL" id="CM045764">
    <property type="protein sequence ID" value="KAI8008940.1"/>
    <property type="molecule type" value="Genomic_DNA"/>
</dbReference>
<gene>
    <name evidence="1" type="ORF">LOK49_LG07G00933</name>
</gene>
<sequence>MLRFRGVLAFPFLYCLTVCIDCYLLYCTVIKGLGPRTE</sequence>
<keyword evidence="2" id="KW-1185">Reference proteome</keyword>